<dbReference type="Pfam" id="PF23928">
    <property type="entry name" value="DUF7266"/>
    <property type="match status" value="1"/>
</dbReference>
<dbReference type="RefSeq" id="WP_256406328.1">
    <property type="nucleotide sequence ID" value="NZ_CP187151.1"/>
</dbReference>
<reference evidence="1 2" key="1">
    <citation type="journal article" date="2019" name="Int. J. Syst. Evol. Microbiol.">
        <title>The Global Catalogue of Microorganisms (GCM) 10K type strain sequencing project: providing services to taxonomists for standard genome sequencing and annotation.</title>
        <authorList>
            <consortium name="The Broad Institute Genomics Platform"/>
            <consortium name="The Broad Institute Genome Sequencing Center for Infectious Disease"/>
            <person name="Wu L."/>
            <person name="Ma J."/>
        </authorList>
    </citation>
    <scope>NUCLEOTIDE SEQUENCE [LARGE SCALE GENOMIC DNA]</scope>
    <source>
        <strain evidence="1 2">CGMCC 1.10594</strain>
    </source>
</reference>
<evidence type="ECO:0000313" key="1">
    <source>
        <dbReference type="EMBL" id="MFD1632374.1"/>
    </source>
</evidence>
<proteinExistence type="predicted"/>
<evidence type="ECO:0000313" key="2">
    <source>
        <dbReference type="Proteomes" id="UP001597075"/>
    </source>
</evidence>
<sequence length="145" mass="15478">MTDRALVPVVGKVLEAMLVLLYVASLVTALHGGVVPDYRDAAAAEVSDRTLASTAARIETSVPPPSDGATASRTVDLPTAIDDAVYRLRVENRTLVLDHPDPALSGRLRLALSPRVTAVEGSWRSDEPATIRVRSDDGRLRVILA</sequence>
<dbReference type="AlphaFoldDB" id="A0ABD6CTD3"/>
<dbReference type="Proteomes" id="UP001597075">
    <property type="component" value="Unassembled WGS sequence"/>
</dbReference>
<organism evidence="1 2">
    <name type="scientific">Haloplanus ruber</name>
    <dbReference type="NCBI Taxonomy" id="869892"/>
    <lineage>
        <taxon>Archaea</taxon>
        <taxon>Methanobacteriati</taxon>
        <taxon>Methanobacteriota</taxon>
        <taxon>Stenosarchaea group</taxon>
        <taxon>Halobacteria</taxon>
        <taxon>Halobacteriales</taxon>
        <taxon>Haloferacaceae</taxon>
        <taxon>Haloplanus</taxon>
    </lineage>
</organism>
<dbReference type="EMBL" id="JBHUDL010000004">
    <property type="protein sequence ID" value="MFD1632374.1"/>
    <property type="molecule type" value="Genomic_DNA"/>
</dbReference>
<comment type="caution">
    <text evidence="1">The sequence shown here is derived from an EMBL/GenBank/DDBJ whole genome shotgun (WGS) entry which is preliminary data.</text>
</comment>
<dbReference type="InterPro" id="IPR055690">
    <property type="entry name" value="DUF7266"/>
</dbReference>
<name>A0ABD6CTD3_9EURY</name>
<gene>
    <name evidence="1" type="ORF">ACFSBJ_01235</name>
</gene>
<protein>
    <submittedName>
        <fullName evidence="1">Uncharacterized protein</fullName>
    </submittedName>
</protein>
<accession>A0ABD6CTD3</accession>
<keyword evidence="2" id="KW-1185">Reference proteome</keyword>